<accession>A0A4U9WCQ3</accession>
<organism evidence="2">
    <name type="scientific">Serratia fonticola</name>
    <dbReference type="NCBI Taxonomy" id="47917"/>
    <lineage>
        <taxon>Bacteria</taxon>
        <taxon>Pseudomonadati</taxon>
        <taxon>Pseudomonadota</taxon>
        <taxon>Gammaproteobacteria</taxon>
        <taxon>Enterobacterales</taxon>
        <taxon>Yersiniaceae</taxon>
        <taxon>Serratia</taxon>
    </lineage>
</organism>
<keyword evidence="1" id="KW-1133">Transmembrane helix</keyword>
<proteinExistence type="predicted"/>
<protein>
    <submittedName>
        <fullName evidence="2">Cellulose synthase regulator protein</fullName>
    </submittedName>
</protein>
<keyword evidence="1" id="KW-0812">Transmembrane</keyword>
<evidence type="ECO:0000256" key="1">
    <source>
        <dbReference type="SAM" id="Phobius"/>
    </source>
</evidence>
<sequence length="62" mass="6998">MANSFPSGELPWYLIFIWYASKHVVLLSLTVLGISVVLGLGLYILLRKHAAKRLGRDAEDER</sequence>
<dbReference type="EMBL" id="CABEEZ010000137">
    <property type="protein sequence ID" value="VTR56824.1"/>
    <property type="molecule type" value="Genomic_DNA"/>
</dbReference>
<evidence type="ECO:0000313" key="2">
    <source>
        <dbReference type="EMBL" id="VTR56824.1"/>
    </source>
</evidence>
<keyword evidence="1" id="KW-0472">Membrane</keyword>
<name>A0A4U9WCQ3_SERFO</name>
<dbReference type="AlphaFoldDB" id="A0A4U9WCQ3"/>
<reference evidence="2" key="1">
    <citation type="submission" date="2019-05" db="EMBL/GenBank/DDBJ databases">
        <authorList>
            <consortium name="Pathogen Informatics"/>
        </authorList>
    </citation>
    <scope>NUCLEOTIDE SEQUENCE [LARGE SCALE GENOMIC DNA]</scope>
    <source>
        <strain evidence="2">NCTC12965</strain>
    </source>
</reference>
<feature type="transmembrane region" description="Helical" evidence="1">
    <location>
        <begin position="24"/>
        <end position="46"/>
    </location>
</feature>
<gene>
    <name evidence="2" type="ORF">NCTC12965_07232</name>
</gene>